<keyword evidence="2" id="KW-0677">Repeat</keyword>
<reference evidence="4 5" key="1">
    <citation type="submission" date="2018-02" db="EMBL/GenBank/DDBJ databases">
        <title>Draft genome of wild Prunus yedoensis var. nudiflora.</title>
        <authorList>
            <person name="Baek S."/>
            <person name="Kim J.-H."/>
            <person name="Choi K."/>
            <person name="Kim G.-B."/>
            <person name="Cho A."/>
            <person name="Jang H."/>
            <person name="Shin C.-H."/>
            <person name="Yu H.-J."/>
            <person name="Mun J.-H."/>
        </authorList>
    </citation>
    <scope>NUCLEOTIDE SEQUENCE [LARGE SCALE GENOMIC DNA]</scope>
    <source>
        <strain evidence="5">cv. Jeju island</strain>
        <tissue evidence="4">Leaf</tissue>
    </source>
</reference>
<organism evidence="4 5">
    <name type="scientific">Prunus yedoensis var. nudiflora</name>
    <dbReference type="NCBI Taxonomy" id="2094558"/>
    <lineage>
        <taxon>Eukaryota</taxon>
        <taxon>Viridiplantae</taxon>
        <taxon>Streptophyta</taxon>
        <taxon>Embryophyta</taxon>
        <taxon>Tracheophyta</taxon>
        <taxon>Spermatophyta</taxon>
        <taxon>Magnoliopsida</taxon>
        <taxon>eudicotyledons</taxon>
        <taxon>Gunneridae</taxon>
        <taxon>Pentapetalae</taxon>
        <taxon>rosids</taxon>
        <taxon>fabids</taxon>
        <taxon>Rosales</taxon>
        <taxon>Rosaceae</taxon>
        <taxon>Amygdaloideae</taxon>
        <taxon>Amygdaleae</taxon>
        <taxon>Prunus</taxon>
    </lineage>
</organism>
<comment type="caution">
    <text evidence="4">The sequence shown here is derived from an EMBL/GenBank/DDBJ whole genome shotgun (WGS) entry which is preliminary data.</text>
</comment>
<evidence type="ECO:0000313" key="4">
    <source>
        <dbReference type="EMBL" id="PQQ08657.1"/>
    </source>
</evidence>
<gene>
    <name evidence="4" type="ORF">Pyn_37441</name>
</gene>
<evidence type="ECO:0000256" key="2">
    <source>
        <dbReference type="ARBA" id="ARBA00022737"/>
    </source>
</evidence>
<evidence type="ECO:0000259" key="3">
    <source>
        <dbReference type="Pfam" id="PF20160"/>
    </source>
</evidence>
<dbReference type="STRING" id="2094558.A0A314YQP7"/>
<dbReference type="Proteomes" id="UP000250321">
    <property type="component" value="Unassembled WGS sequence"/>
</dbReference>
<dbReference type="EMBL" id="PJQY01000688">
    <property type="protein sequence ID" value="PQQ08657.1"/>
    <property type="molecule type" value="Genomic_DNA"/>
</dbReference>
<feature type="domain" description="C-JID" evidence="3">
    <location>
        <begin position="201"/>
        <end position="272"/>
    </location>
</feature>
<sequence>MVTDCSISIQLSPDLSEDRKWMGVALCAVFSVKGHPAVSRIETISGTSYFYQCKLRIRKFELEPVILESKLHPILGSHGFLCVFYVPCLFFPKMLNDSSVMGALFETNNPCMEVQKGGVRLVYEQDVAGFIQTLLQCVTRRHPHQIVLSDDCNLNEVDEAAFKSGWLSIVDNILRWEKLIPAYEEGSALNHKCQFYHFGLSGIPAWFNPQLGSSMSIQLPKNLHKSKKWMGFALCTSLVVDWRKLRGGYDLFCGLNWNEFNIELTLSSANGDKHQLWVIYIPQAQIPKDLIRSNSSSMICNLFRTDNAGVEDWSVAEFRCRLPGIAIPKWFILSSEGNSAEIQLPRNLYNDGNWMGIAVCAYLSIHEHPTIILDTPDSEFTRVLICHLDTNVPWVNFRREEHTNKHMWLHACDFTWFLYIPRVLFSTSLNQCNLVRVTFGSNSLGLGFRECALRVVFKEDVEELIQTLTLSRLSAKCHHCELAKHSNQYI</sequence>
<dbReference type="Pfam" id="PF20160">
    <property type="entry name" value="C-JID"/>
    <property type="match status" value="2"/>
</dbReference>
<protein>
    <recommendedName>
        <fullName evidence="3">C-JID domain-containing protein</fullName>
    </recommendedName>
</protein>
<proteinExistence type="predicted"/>
<accession>A0A314YQP7</accession>
<dbReference type="AlphaFoldDB" id="A0A314YQP7"/>
<feature type="domain" description="C-JID" evidence="3">
    <location>
        <begin position="322"/>
        <end position="461"/>
    </location>
</feature>
<keyword evidence="5" id="KW-1185">Reference proteome</keyword>
<evidence type="ECO:0000313" key="5">
    <source>
        <dbReference type="Proteomes" id="UP000250321"/>
    </source>
</evidence>
<dbReference type="InterPro" id="IPR045344">
    <property type="entry name" value="C-JID"/>
</dbReference>
<evidence type="ECO:0000256" key="1">
    <source>
        <dbReference type="ARBA" id="ARBA00022614"/>
    </source>
</evidence>
<dbReference type="OrthoDB" id="1630823at2759"/>
<keyword evidence="1" id="KW-0433">Leucine-rich repeat</keyword>
<name>A0A314YQP7_PRUYE</name>